<keyword evidence="3" id="KW-1185">Reference proteome</keyword>
<dbReference type="PANTHER" id="PTHR47481:SF43">
    <property type="entry name" value="RETROTRANSPOSON COPIA-LIKE N-TERMINAL DOMAIN-CONTAINING PROTEIN"/>
    <property type="match status" value="1"/>
</dbReference>
<dbReference type="Proteomes" id="UP001229421">
    <property type="component" value="Unassembled WGS sequence"/>
</dbReference>
<protein>
    <submittedName>
        <fullName evidence="2">Uncharacterized protein</fullName>
    </submittedName>
</protein>
<sequence length="278" mass="31108">MASSQTLISITTATHFPIRLTSQNFPVWKRQVQSTLIGLELDGYVTGDNVAPSKTIKEKDTTKPNPEYTAWFRQDQVLFGAILGSCSDDIQPIIASASTAKEAWERLSSSFASKSRSRIISLKSKLAKNPKGNRSIAEFLNEMQSIADELALVQNPIDDEDLLVHILSQLGDEYNSITAALKVREQPISYPELFDKLVDYERSLKETTSPPSLIVTANVSQRQTGRSQFRPSSNQASRTSRSYSGTPQRPYRVSQHRTGNNSRPNRSTMRFPADLRRV</sequence>
<dbReference type="Pfam" id="PF14223">
    <property type="entry name" value="Retrotran_gag_2"/>
    <property type="match status" value="1"/>
</dbReference>
<proteinExistence type="predicted"/>
<gene>
    <name evidence="2" type="ORF">QVD17_07907</name>
</gene>
<accession>A0AAD8P2X1</accession>
<feature type="compositionally biased region" description="Polar residues" evidence="1">
    <location>
        <begin position="209"/>
        <end position="247"/>
    </location>
</feature>
<name>A0AAD8P2X1_TARER</name>
<organism evidence="2 3">
    <name type="scientific">Tagetes erecta</name>
    <name type="common">African marigold</name>
    <dbReference type="NCBI Taxonomy" id="13708"/>
    <lineage>
        <taxon>Eukaryota</taxon>
        <taxon>Viridiplantae</taxon>
        <taxon>Streptophyta</taxon>
        <taxon>Embryophyta</taxon>
        <taxon>Tracheophyta</taxon>
        <taxon>Spermatophyta</taxon>
        <taxon>Magnoliopsida</taxon>
        <taxon>eudicotyledons</taxon>
        <taxon>Gunneridae</taxon>
        <taxon>Pentapetalae</taxon>
        <taxon>asterids</taxon>
        <taxon>campanulids</taxon>
        <taxon>Asterales</taxon>
        <taxon>Asteraceae</taxon>
        <taxon>Asteroideae</taxon>
        <taxon>Heliantheae alliance</taxon>
        <taxon>Tageteae</taxon>
        <taxon>Tagetes</taxon>
    </lineage>
</organism>
<comment type="caution">
    <text evidence="2">The sequence shown here is derived from an EMBL/GenBank/DDBJ whole genome shotgun (WGS) entry which is preliminary data.</text>
</comment>
<dbReference type="PANTHER" id="PTHR47481">
    <property type="match status" value="1"/>
</dbReference>
<evidence type="ECO:0000313" key="3">
    <source>
        <dbReference type="Proteomes" id="UP001229421"/>
    </source>
</evidence>
<evidence type="ECO:0000313" key="2">
    <source>
        <dbReference type="EMBL" id="KAK1431448.1"/>
    </source>
</evidence>
<feature type="compositionally biased region" description="Polar residues" evidence="1">
    <location>
        <begin position="256"/>
        <end position="268"/>
    </location>
</feature>
<reference evidence="2" key="1">
    <citation type="journal article" date="2023" name="bioRxiv">
        <title>Improved chromosome-level genome assembly for marigold (Tagetes erecta).</title>
        <authorList>
            <person name="Jiang F."/>
            <person name="Yuan L."/>
            <person name="Wang S."/>
            <person name="Wang H."/>
            <person name="Xu D."/>
            <person name="Wang A."/>
            <person name="Fan W."/>
        </authorList>
    </citation>
    <scope>NUCLEOTIDE SEQUENCE</scope>
    <source>
        <strain evidence="2">WSJ</strain>
        <tissue evidence="2">Leaf</tissue>
    </source>
</reference>
<feature type="region of interest" description="Disordered" evidence="1">
    <location>
        <begin position="209"/>
        <end position="278"/>
    </location>
</feature>
<dbReference type="EMBL" id="JAUHHV010000002">
    <property type="protein sequence ID" value="KAK1431448.1"/>
    <property type="molecule type" value="Genomic_DNA"/>
</dbReference>
<evidence type="ECO:0000256" key="1">
    <source>
        <dbReference type="SAM" id="MobiDB-lite"/>
    </source>
</evidence>
<dbReference type="AlphaFoldDB" id="A0AAD8P2X1"/>